<dbReference type="InterPro" id="IPR027493">
    <property type="entry name" value="Ribosomal_bL31_B"/>
</dbReference>
<keyword evidence="5" id="KW-1185">Reference proteome</keyword>
<evidence type="ECO:0000256" key="2">
    <source>
        <dbReference type="ARBA" id="ARBA00023274"/>
    </source>
</evidence>
<dbReference type="SUPFAM" id="SSF143800">
    <property type="entry name" value="L28p-like"/>
    <property type="match status" value="1"/>
</dbReference>
<dbReference type="RefSeq" id="WP_133442434.1">
    <property type="nucleotide sequence ID" value="NZ_CP034726.1"/>
</dbReference>
<dbReference type="GO" id="GO:0003735">
    <property type="term" value="F:structural constituent of ribosome"/>
    <property type="evidence" value="ECO:0007669"/>
    <property type="project" value="InterPro"/>
</dbReference>
<keyword evidence="2 3" id="KW-0687">Ribonucleoprotein</keyword>
<sequence>MKKGIHPDYHQVVFKDTSTGYAFKTGSTCKSNQTITWKDGKKYPLILVEISSSSHPFYTGQESMTKTAGAVDKFNKRYGLDKKSNK</sequence>
<evidence type="ECO:0000313" key="5">
    <source>
        <dbReference type="Proteomes" id="UP000294321"/>
    </source>
</evidence>
<dbReference type="InterPro" id="IPR002150">
    <property type="entry name" value="Ribosomal_bL31"/>
</dbReference>
<dbReference type="NCBIfam" id="NF002462">
    <property type="entry name" value="PRK01678.1"/>
    <property type="match status" value="1"/>
</dbReference>
<dbReference type="NCBIfam" id="TIGR00105">
    <property type="entry name" value="L31"/>
    <property type="match status" value="1"/>
</dbReference>
<proteinExistence type="inferred from homology"/>
<reference evidence="5" key="1">
    <citation type="submission" date="2018-12" db="EMBL/GenBank/DDBJ databases">
        <title>A new species of lactobacillus.</title>
        <authorList>
            <person name="Jian Y."/>
            <person name="Xin L."/>
            <person name="Hong Z.J."/>
            <person name="Ming L.Z."/>
            <person name="Hong X.Z."/>
        </authorList>
    </citation>
    <scope>NUCLEOTIDE SEQUENCE [LARGE SCALE GENOMIC DNA]</scope>
    <source>
        <strain evidence="5">HSLZ-75</strain>
    </source>
</reference>
<comment type="subunit">
    <text evidence="3">Part of the 50S ribosomal subunit.</text>
</comment>
<name>A0A4P6ZM11_9LACO</name>
<dbReference type="AlphaFoldDB" id="A0A4P6ZM11"/>
<dbReference type="KEGG" id="lji:ELX58_07205"/>
<dbReference type="Gene3D" id="4.10.830.30">
    <property type="entry name" value="Ribosomal protein L31"/>
    <property type="match status" value="1"/>
</dbReference>
<dbReference type="EMBL" id="CP034726">
    <property type="protein sequence ID" value="QBP18876.1"/>
    <property type="molecule type" value="Genomic_DNA"/>
</dbReference>
<protein>
    <recommendedName>
        <fullName evidence="3">Large ribosomal subunit protein bL31B</fullName>
    </recommendedName>
</protein>
<keyword evidence="1 3" id="KW-0689">Ribosomal protein</keyword>
<gene>
    <name evidence="3" type="primary">rpmE2</name>
    <name evidence="4" type="ORF">ELX58_07205</name>
</gene>
<dbReference type="HAMAP" id="MF_00502">
    <property type="entry name" value="Ribosomal_bL31_2"/>
    <property type="match status" value="1"/>
</dbReference>
<organism evidence="4 5">
    <name type="scientific">Acetilactobacillus jinshanensis</name>
    <dbReference type="NCBI Taxonomy" id="1720083"/>
    <lineage>
        <taxon>Bacteria</taxon>
        <taxon>Bacillati</taxon>
        <taxon>Bacillota</taxon>
        <taxon>Bacilli</taxon>
        <taxon>Lactobacillales</taxon>
        <taxon>Lactobacillaceae</taxon>
        <taxon>Acetilactobacillus</taxon>
    </lineage>
</organism>
<dbReference type="PRINTS" id="PR01249">
    <property type="entry name" value="RIBOSOMALL31"/>
</dbReference>
<dbReference type="Pfam" id="PF01197">
    <property type="entry name" value="Ribosomal_L31"/>
    <property type="match status" value="1"/>
</dbReference>
<dbReference type="Proteomes" id="UP000294321">
    <property type="component" value="Chromosome"/>
</dbReference>
<evidence type="ECO:0000256" key="3">
    <source>
        <dbReference type="HAMAP-Rule" id="MF_00502"/>
    </source>
</evidence>
<dbReference type="OrthoDB" id="9803251at2"/>
<dbReference type="InterPro" id="IPR042105">
    <property type="entry name" value="Ribosomal_bL31_sf"/>
</dbReference>
<dbReference type="GO" id="GO:0006412">
    <property type="term" value="P:translation"/>
    <property type="evidence" value="ECO:0007669"/>
    <property type="project" value="UniProtKB-UniRule"/>
</dbReference>
<dbReference type="PANTHER" id="PTHR33280">
    <property type="entry name" value="50S RIBOSOMAL PROTEIN L31, CHLOROPLASTIC"/>
    <property type="match status" value="1"/>
</dbReference>
<dbReference type="GO" id="GO:0005840">
    <property type="term" value="C:ribosome"/>
    <property type="evidence" value="ECO:0007669"/>
    <property type="project" value="UniProtKB-KW"/>
</dbReference>
<accession>A0A4P6ZM11</accession>
<evidence type="ECO:0000313" key="4">
    <source>
        <dbReference type="EMBL" id="QBP18876.1"/>
    </source>
</evidence>
<comment type="similarity">
    <text evidence="3">Belongs to the bacterial ribosomal protein bL31 family. Type B subfamily.</text>
</comment>
<dbReference type="InterPro" id="IPR034704">
    <property type="entry name" value="Ribosomal_bL28/bL31-like_sf"/>
</dbReference>
<dbReference type="GO" id="GO:1990904">
    <property type="term" value="C:ribonucleoprotein complex"/>
    <property type="evidence" value="ECO:0007669"/>
    <property type="project" value="UniProtKB-KW"/>
</dbReference>
<evidence type="ECO:0000256" key="1">
    <source>
        <dbReference type="ARBA" id="ARBA00022980"/>
    </source>
</evidence>
<dbReference type="PANTHER" id="PTHR33280:SF1">
    <property type="entry name" value="LARGE RIBOSOMAL SUBUNIT PROTEIN BL31C"/>
    <property type="match status" value="1"/>
</dbReference>